<protein>
    <submittedName>
        <fullName evidence="3">Uncharacterized protein</fullName>
    </submittedName>
</protein>
<feature type="region of interest" description="Disordered" evidence="1">
    <location>
        <begin position="180"/>
        <end position="199"/>
    </location>
</feature>
<feature type="compositionally biased region" description="Low complexity" evidence="1">
    <location>
        <begin position="130"/>
        <end position="152"/>
    </location>
</feature>
<evidence type="ECO:0000256" key="2">
    <source>
        <dbReference type="SAM" id="Phobius"/>
    </source>
</evidence>
<sequence length="331" mass="34630">MIFLGSAPGCCLEGFSESIPPTMCQEVSSFWSGVSSHAVTKNFLITPNTAFIEFPYRPLSQDNIFIAQLSPNQPTSTSAMAAHTTLTVQMLSSGSSTFLQAITPITLATGPTVPATTFPTMSDFPTISATPDEPTMTTSTTSSSVSPNPSASELPTTPTTIEGPSVTVILFSNRPPLTINRSLTGPPAPTPTPSNSTAATPTTIVTTISNGVPITLILTHSSAGPTRTLTVVQPKVPSRTHTGTDPVSTMTVTMPSPTIDNPYTSMTLGTLLSTDYMIDAPTGGTVTFPCAVYPGYTAMCVSGGERERVPWTVGWVVGFFGTVVVVLWVVL</sequence>
<accession>A0A6A6UGR6</accession>
<keyword evidence="2" id="KW-0472">Membrane</keyword>
<feature type="region of interest" description="Disordered" evidence="1">
    <location>
        <begin position="129"/>
        <end position="161"/>
    </location>
</feature>
<dbReference type="Proteomes" id="UP000799302">
    <property type="component" value="Unassembled WGS sequence"/>
</dbReference>
<reference evidence="3" key="1">
    <citation type="journal article" date="2020" name="Stud. Mycol.">
        <title>101 Dothideomycetes genomes: a test case for predicting lifestyles and emergence of pathogens.</title>
        <authorList>
            <person name="Haridas S."/>
            <person name="Albert R."/>
            <person name="Binder M."/>
            <person name="Bloem J."/>
            <person name="Labutti K."/>
            <person name="Salamov A."/>
            <person name="Andreopoulos B."/>
            <person name="Baker S."/>
            <person name="Barry K."/>
            <person name="Bills G."/>
            <person name="Bluhm B."/>
            <person name="Cannon C."/>
            <person name="Castanera R."/>
            <person name="Culley D."/>
            <person name="Daum C."/>
            <person name="Ezra D."/>
            <person name="Gonzalez J."/>
            <person name="Henrissat B."/>
            <person name="Kuo A."/>
            <person name="Liang C."/>
            <person name="Lipzen A."/>
            <person name="Lutzoni F."/>
            <person name="Magnuson J."/>
            <person name="Mondo S."/>
            <person name="Nolan M."/>
            <person name="Ohm R."/>
            <person name="Pangilinan J."/>
            <person name="Park H.-J."/>
            <person name="Ramirez L."/>
            <person name="Alfaro M."/>
            <person name="Sun H."/>
            <person name="Tritt A."/>
            <person name="Yoshinaga Y."/>
            <person name="Zwiers L.-H."/>
            <person name="Turgeon B."/>
            <person name="Goodwin S."/>
            <person name="Spatafora J."/>
            <person name="Crous P."/>
            <person name="Grigoriev I."/>
        </authorList>
    </citation>
    <scope>NUCLEOTIDE SEQUENCE</scope>
    <source>
        <strain evidence="3">CBS 115976</strain>
    </source>
</reference>
<keyword evidence="2" id="KW-0812">Transmembrane</keyword>
<organism evidence="3 4">
    <name type="scientific">Microthyrium microscopicum</name>
    <dbReference type="NCBI Taxonomy" id="703497"/>
    <lineage>
        <taxon>Eukaryota</taxon>
        <taxon>Fungi</taxon>
        <taxon>Dikarya</taxon>
        <taxon>Ascomycota</taxon>
        <taxon>Pezizomycotina</taxon>
        <taxon>Dothideomycetes</taxon>
        <taxon>Dothideomycetes incertae sedis</taxon>
        <taxon>Microthyriales</taxon>
        <taxon>Microthyriaceae</taxon>
        <taxon>Microthyrium</taxon>
    </lineage>
</organism>
<dbReference type="EMBL" id="MU004233">
    <property type="protein sequence ID" value="KAF2671382.1"/>
    <property type="molecule type" value="Genomic_DNA"/>
</dbReference>
<evidence type="ECO:0000313" key="4">
    <source>
        <dbReference type="Proteomes" id="UP000799302"/>
    </source>
</evidence>
<dbReference type="AlphaFoldDB" id="A0A6A6UGR6"/>
<evidence type="ECO:0000313" key="3">
    <source>
        <dbReference type="EMBL" id="KAF2671382.1"/>
    </source>
</evidence>
<evidence type="ECO:0000256" key="1">
    <source>
        <dbReference type="SAM" id="MobiDB-lite"/>
    </source>
</evidence>
<gene>
    <name evidence="3" type="ORF">BT63DRAFT_477872</name>
</gene>
<feature type="transmembrane region" description="Helical" evidence="2">
    <location>
        <begin position="309"/>
        <end position="330"/>
    </location>
</feature>
<keyword evidence="2" id="KW-1133">Transmembrane helix</keyword>
<name>A0A6A6UGR6_9PEZI</name>
<proteinExistence type="predicted"/>
<keyword evidence="4" id="KW-1185">Reference proteome</keyword>